<gene>
    <name evidence="1" type="ORF">RchiOBHm_Chr7g0235691</name>
</gene>
<accession>A0A2P6PGQ9</accession>
<dbReference type="Gramene" id="PRQ21120">
    <property type="protein sequence ID" value="PRQ21120"/>
    <property type="gene ID" value="RchiOBHm_Chr7g0235691"/>
</dbReference>
<organism evidence="1 2">
    <name type="scientific">Rosa chinensis</name>
    <name type="common">China rose</name>
    <dbReference type="NCBI Taxonomy" id="74649"/>
    <lineage>
        <taxon>Eukaryota</taxon>
        <taxon>Viridiplantae</taxon>
        <taxon>Streptophyta</taxon>
        <taxon>Embryophyta</taxon>
        <taxon>Tracheophyta</taxon>
        <taxon>Spermatophyta</taxon>
        <taxon>Magnoliopsida</taxon>
        <taxon>eudicotyledons</taxon>
        <taxon>Gunneridae</taxon>
        <taxon>Pentapetalae</taxon>
        <taxon>rosids</taxon>
        <taxon>fabids</taxon>
        <taxon>Rosales</taxon>
        <taxon>Rosaceae</taxon>
        <taxon>Rosoideae</taxon>
        <taxon>Rosoideae incertae sedis</taxon>
        <taxon>Rosa</taxon>
    </lineage>
</organism>
<comment type="caution">
    <text evidence="1">The sequence shown here is derived from an EMBL/GenBank/DDBJ whole genome shotgun (WGS) entry which is preliminary data.</text>
</comment>
<proteinExistence type="predicted"/>
<dbReference type="Proteomes" id="UP000238479">
    <property type="component" value="Chromosome 7"/>
</dbReference>
<evidence type="ECO:0000313" key="2">
    <source>
        <dbReference type="Proteomes" id="UP000238479"/>
    </source>
</evidence>
<dbReference type="AlphaFoldDB" id="A0A2P6PGQ9"/>
<protein>
    <submittedName>
        <fullName evidence="1">Uncharacterized protein</fullName>
    </submittedName>
</protein>
<keyword evidence="2" id="KW-1185">Reference proteome</keyword>
<reference evidence="1 2" key="1">
    <citation type="journal article" date="2018" name="Nat. Genet.">
        <title>The Rosa genome provides new insights in the design of modern roses.</title>
        <authorList>
            <person name="Bendahmane M."/>
        </authorList>
    </citation>
    <scope>NUCLEOTIDE SEQUENCE [LARGE SCALE GENOMIC DNA]</scope>
    <source>
        <strain evidence="2">cv. Old Blush</strain>
    </source>
</reference>
<dbReference type="EMBL" id="PDCK01000045">
    <property type="protein sequence ID" value="PRQ21120.1"/>
    <property type="molecule type" value="Genomic_DNA"/>
</dbReference>
<evidence type="ECO:0000313" key="1">
    <source>
        <dbReference type="EMBL" id="PRQ21120.1"/>
    </source>
</evidence>
<sequence>MVSYFSITIAFGLPPTLRLTIALTLNHYRSQPPSDSPSLSPSITIALGLPLTHHRSHPQISWFDNVHSSKLVGSVIDQIDRVWFFFGVCSSLN</sequence>
<name>A0A2P6PGQ9_ROSCH</name>